<dbReference type="EMBL" id="CP015402">
    <property type="protein sequence ID" value="ANU62668.1"/>
    <property type="molecule type" value="Genomic_DNA"/>
</dbReference>
<proteinExistence type="predicted"/>
<protein>
    <recommendedName>
        <fullName evidence="4">Glycosyltransferase RgtA/B/C/D-like domain-containing protein</fullName>
    </recommendedName>
</protein>
<keyword evidence="1" id="KW-1133">Transmembrane helix</keyword>
<feature type="transmembrane region" description="Helical" evidence="1">
    <location>
        <begin position="93"/>
        <end position="114"/>
    </location>
</feature>
<dbReference type="RefSeq" id="WP_068960052.1">
    <property type="nucleotide sequence ID" value="NZ_CAJTAP010000002.1"/>
</dbReference>
<feature type="transmembrane region" description="Helical" evidence="1">
    <location>
        <begin position="152"/>
        <end position="168"/>
    </location>
</feature>
<feature type="transmembrane region" description="Helical" evidence="1">
    <location>
        <begin position="269"/>
        <end position="290"/>
    </location>
</feature>
<dbReference type="GeneID" id="65535670"/>
<gene>
    <name evidence="2" type="ORF">A4V02_02295</name>
</gene>
<evidence type="ECO:0000313" key="2">
    <source>
        <dbReference type="EMBL" id="ANU62668.1"/>
    </source>
</evidence>
<name>A0A1B1S7A2_9BACT</name>
<feature type="transmembrane region" description="Helical" evidence="1">
    <location>
        <begin position="12"/>
        <end position="33"/>
    </location>
</feature>
<dbReference type="STRING" id="1796646.A4V02_02295"/>
<keyword evidence="1" id="KW-0812">Transmembrane</keyword>
<feature type="transmembrane region" description="Helical" evidence="1">
    <location>
        <begin position="121"/>
        <end position="140"/>
    </location>
</feature>
<feature type="transmembrane region" description="Helical" evidence="1">
    <location>
        <begin position="236"/>
        <end position="257"/>
    </location>
</feature>
<evidence type="ECO:0000256" key="1">
    <source>
        <dbReference type="SAM" id="Phobius"/>
    </source>
</evidence>
<organism evidence="2 3">
    <name type="scientific">Muribaculum intestinale</name>
    <dbReference type="NCBI Taxonomy" id="1796646"/>
    <lineage>
        <taxon>Bacteria</taxon>
        <taxon>Pseudomonadati</taxon>
        <taxon>Bacteroidota</taxon>
        <taxon>Bacteroidia</taxon>
        <taxon>Bacteroidales</taxon>
        <taxon>Muribaculaceae</taxon>
        <taxon>Muribaculum</taxon>
    </lineage>
</organism>
<sequence length="551" mass="62027">MSDRQKSYINIPTLWVLSVVAALAVAWSVMYIFTLPMGDDLIYTSILRRADGIGTGAYAVWEFPRYWARHWMYTNGRSANLFASLFMGILPHWMVSVMCGMAVGAMYLFVLYFCRLFPCKGRGVAATVVIAVIAFLFPWWDSFSLIDVNFNYVWATAMPLAVLVMLRHDGRGWLGRVGSISDRSGLITTACVAMFCLFAGMIHEAATLSLCAGIVWTAWMRGDISSGGWRRMSRQLRWMLGAFFAGAAVAALSPGIIMRAVGGSSPDDVWWVVVLKSAPITLILLFVILMSLMSRNGRDRLRRVMVSDRGMWVVSAIAGLAFVAVGGIVGRSGWFSQIFALIALWQWYDPVGRYRVSLVDGGLVALSLGMSAVVQMVEVDRYSYIGWKADSELRSLYAASPDGIVCYDMPDDSRLPLWVFSRVRYLRPEDDYTHYGLRLYYKKDCPLINLPASAAAIDWANFRPCKALKFETKYLTIGSVALMPPADAVFPESPGWARLYVGKAESAESQHFNIYDFGSQYCSRNWVIPFEKEGRTYYYTRPYRPHWGDRF</sequence>
<accession>A0A1Z2XEG6</accession>
<dbReference type="AlphaFoldDB" id="A0A1B1S7A2"/>
<accession>A0A1B1S7A2</accession>
<dbReference type="KEGG" id="pary:A4V02_02295"/>
<evidence type="ECO:0008006" key="4">
    <source>
        <dbReference type="Google" id="ProtNLM"/>
    </source>
</evidence>
<dbReference type="Proteomes" id="UP000186351">
    <property type="component" value="Chromosome"/>
</dbReference>
<dbReference type="OrthoDB" id="1071238at2"/>
<feature type="transmembrane region" description="Helical" evidence="1">
    <location>
        <begin position="311"/>
        <end position="334"/>
    </location>
</feature>
<keyword evidence="3" id="KW-1185">Reference proteome</keyword>
<reference evidence="3" key="1">
    <citation type="submission" date="2016-04" db="EMBL/GenBank/DDBJ databases">
        <title>Complete Genome Sequences of Twelve Strains of a Stable Defined Moderately Diverse Mouse Microbiota 2 (sDMDMm2).</title>
        <authorList>
            <person name="Uchimura Y."/>
            <person name="Wyss M."/>
            <person name="Brugiroux S."/>
            <person name="Limenitakis J.P."/>
            <person name="Stecher B."/>
            <person name="McCoy K.D."/>
            <person name="Macpherson A.J."/>
        </authorList>
    </citation>
    <scope>NUCLEOTIDE SEQUENCE [LARGE SCALE GENOMIC DNA]</scope>
    <source>
        <strain evidence="3">YL27</strain>
    </source>
</reference>
<keyword evidence="1" id="KW-0472">Membrane</keyword>
<evidence type="ECO:0000313" key="3">
    <source>
        <dbReference type="Proteomes" id="UP000186351"/>
    </source>
</evidence>